<evidence type="ECO:0000256" key="6">
    <source>
        <dbReference type="ARBA" id="ARBA00022884"/>
    </source>
</evidence>
<feature type="binding site" evidence="8">
    <location>
        <position position="258"/>
    </location>
    <ligand>
        <name>Zn(2+)</name>
        <dbReference type="ChEBI" id="CHEBI:29105"/>
    </ligand>
</feature>
<feature type="binding site" evidence="8">
    <location>
        <position position="84"/>
    </location>
    <ligand>
        <name>S-adenosyl-L-methionine</name>
        <dbReference type="ChEBI" id="CHEBI:59789"/>
    </ligand>
</feature>
<dbReference type="Proteomes" id="UP000600363">
    <property type="component" value="Unassembled WGS sequence"/>
</dbReference>
<evidence type="ECO:0000256" key="8">
    <source>
        <dbReference type="HAMAP-Rule" id="MF_00290"/>
    </source>
</evidence>
<name>A0A832RYG1_9EURY</name>
<dbReference type="EMBL" id="DUIH01000011">
    <property type="protein sequence ID" value="HIH69666.1"/>
    <property type="molecule type" value="Genomic_DNA"/>
</dbReference>
<feature type="binding site" evidence="8">
    <location>
        <position position="239"/>
    </location>
    <ligand>
        <name>Zn(2+)</name>
        <dbReference type="ChEBI" id="CHEBI:29105"/>
    </ligand>
</feature>
<feature type="binding site" evidence="8">
    <location>
        <position position="110"/>
    </location>
    <ligand>
        <name>S-adenosyl-L-methionine</name>
        <dbReference type="ChEBI" id="CHEBI:59789"/>
    </ligand>
</feature>
<feature type="binding site" evidence="8">
    <location>
        <position position="111"/>
    </location>
    <ligand>
        <name>S-adenosyl-L-methionine</name>
        <dbReference type="ChEBI" id="CHEBI:59789"/>
    </ligand>
</feature>
<dbReference type="Gene3D" id="3.30.56.70">
    <property type="entry name" value="N2,N2-dimethylguanosine tRNA methyltransferase, C-terminal domain"/>
    <property type="match status" value="1"/>
</dbReference>
<reference evidence="10" key="1">
    <citation type="journal article" date="2020" name="bioRxiv">
        <title>A rank-normalized archaeal taxonomy based on genome phylogeny resolves widespread incomplete and uneven classifications.</title>
        <authorList>
            <person name="Rinke C."/>
            <person name="Chuvochina M."/>
            <person name="Mussig A.J."/>
            <person name="Chaumeil P.-A."/>
            <person name="Waite D.W."/>
            <person name="Whitman W.B."/>
            <person name="Parks D.H."/>
            <person name="Hugenholtz P."/>
        </authorList>
    </citation>
    <scope>NUCLEOTIDE SEQUENCE</scope>
    <source>
        <strain evidence="10">UBA12518</strain>
    </source>
</reference>
<dbReference type="GO" id="GO:0160104">
    <property type="term" value="F:tRNA (guanine(26)-N2)-dimethyltransferase activity"/>
    <property type="evidence" value="ECO:0007669"/>
    <property type="project" value="UniProtKB-UniRule"/>
</dbReference>
<feature type="binding site" evidence="8">
    <location>
        <position position="67"/>
    </location>
    <ligand>
        <name>S-adenosyl-L-methionine</name>
        <dbReference type="ChEBI" id="CHEBI:59789"/>
    </ligand>
</feature>
<evidence type="ECO:0000256" key="1">
    <source>
        <dbReference type="ARBA" id="ARBA00022555"/>
    </source>
</evidence>
<dbReference type="GO" id="GO:0046872">
    <property type="term" value="F:metal ion binding"/>
    <property type="evidence" value="ECO:0007669"/>
    <property type="project" value="UniProtKB-KW"/>
</dbReference>
<gene>
    <name evidence="8" type="primary">trm1</name>
    <name evidence="10" type="ORF">HA299_03475</name>
</gene>
<evidence type="ECO:0000313" key="11">
    <source>
        <dbReference type="Proteomes" id="UP000600363"/>
    </source>
</evidence>
<evidence type="ECO:0000256" key="9">
    <source>
        <dbReference type="PROSITE-ProRule" id="PRU00958"/>
    </source>
</evidence>
<comment type="caution">
    <text evidence="10">The sequence shown here is derived from an EMBL/GenBank/DDBJ whole genome shotgun (WGS) entry which is preliminary data.</text>
</comment>
<organism evidence="10 11">
    <name type="scientific">Methermicoccus shengliensis</name>
    <dbReference type="NCBI Taxonomy" id="660064"/>
    <lineage>
        <taxon>Archaea</taxon>
        <taxon>Methanobacteriati</taxon>
        <taxon>Methanobacteriota</taxon>
        <taxon>Stenosarchaea group</taxon>
        <taxon>Methanomicrobia</taxon>
        <taxon>Methanosarcinales</taxon>
        <taxon>Methermicoccaceae</taxon>
        <taxon>Methermicoccus</taxon>
    </lineage>
</organism>
<keyword evidence="8" id="KW-0479">Metal-binding</keyword>
<keyword evidence="2 8" id="KW-0489">Methyltransferase</keyword>
<dbReference type="RefSeq" id="WP_042687513.1">
    <property type="nucleotide sequence ID" value="NZ_DUIH01000011.1"/>
</dbReference>
<keyword evidence="6 8" id="KW-0694">RNA-binding</keyword>
<evidence type="ECO:0000256" key="2">
    <source>
        <dbReference type="ARBA" id="ARBA00022603"/>
    </source>
</evidence>
<keyword evidence="4 8" id="KW-0949">S-adenosyl-L-methionine</keyword>
<dbReference type="InterPro" id="IPR002905">
    <property type="entry name" value="Trm1"/>
</dbReference>
<keyword evidence="8" id="KW-0862">Zinc</keyword>
<sequence length="367" mass="41276">MRTTLTTEGSTTIEVPLLDEDADYPPSSAEVFFNPSQRVSRDITVAAMHVLGEGMSYLDALAATGIRGLRLANEVEGLEVTLCDWNRRAVELMRRNARRVGREVEVVHADATVLMRERSFDVVDIDPFGSPAPFLDCAAKCARRFLWITATDKAPLCGAHPKAALRKYAAHPLNTEYHAEVGLRTLLYAVACALARYQKGMTPLLSFSTMHYYRTLVRVERGRKKAYESMRHVGHIHHCHTCGYRRWQEGFCSPADVCPVCGAGLHYCGPLWLGAYKDDSLCEQMIGELEHMKCSEGAEMMRLLKEELHVPTCYDYHVMARRRSTSPPRMDALLERLRAMGYRASRTHYGGTLLKCDAPSELMCTLP</sequence>
<dbReference type="EC" id="2.1.1.216" evidence="7 8"/>
<evidence type="ECO:0000256" key="7">
    <source>
        <dbReference type="ARBA" id="ARBA00039099"/>
    </source>
</evidence>
<feature type="binding site" evidence="8">
    <location>
        <position position="41"/>
    </location>
    <ligand>
        <name>S-adenosyl-L-methionine</name>
        <dbReference type="ChEBI" id="CHEBI:59789"/>
    </ligand>
</feature>
<dbReference type="PANTHER" id="PTHR10631:SF3">
    <property type="entry name" value="TRNA (GUANINE(26)-N(2))-DIMETHYLTRANSFERASE"/>
    <property type="match status" value="1"/>
</dbReference>
<dbReference type="NCBIfam" id="TIGR00308">
    <property type="entry name" value="TRM1"/>
    <property type="match status" value="1"/>
</dbReference>
<dbReference type="GO" id="GO:0000049">
    <property type="term" value="F:tRNA binding"/>
    <property type="evidence" value="ECO:0007669"/>
    <property type="project" value="UniProtKB-UniRule"/>
</dbReference>
<feature type="binding site" evidence="8">
    <location>
        <position position="261"/>
    </location>
    <ligand>
        <name>Zn(2+)</name>
        <dbReference type="ChEBI" id="CHEBI:29105"/>
    </ligand>
</feature>
<evidence type="ECO:0000256" key="5">
    <source>
        <dbReference type="ARBA" id="ARBA00022694"/>
    </source>
</evidence>
<feature type="binding site" evidence="8">
    <location>
        <position position="242"/>
    </location>
    <ligand>
        <name>Zn(2+)</name>
        <dbReference type="ChEBI" id="CHEBI:29105"/>
    </ligand>
</feature>
<evidence type="ECO:0000313" key="10">
    <source>
        <dbReference type="EMBL" id="HIH69666.1"/>
    </source>
</evidence>
<dbReference type="SUPFAM" id="SSF53335">
    <property type="entry name" value="S-adenosyl-L-methionine-dependent methyltransferases"/>
    <property type="match status" value="1"/>
</dbReference>
<keyword evidence="5 8" id="KW-0819">tRNA processing</keyword>
<dbReference type="Gene3D" id="3.40.50.150">
    <property type="entry name" value="Vaccinia Virus protein VP39"/>
    <property type="match status" value="1"/>
</dbReference>
<dbReference type="InterPro" id="IPR042296">
    <property type="entry name" value="tRNA_met_Trm1_C"/>
</dbReference>
<keyword evidence="3 8" id="KW-0808">Transferase</keyword>
<keyword evidence="1 8" id="KW-0820">tRNA-binding</keyword>
<dbReference type="PROSITE" id="PS51626">
    <property type="entry name" value="SAM_MT_TRM1"/>
    <property type="match status" value="1"/>
</dbReference>
<dbReference type="CDD" id="cd02440">
    <property type="entry name" value="AdoMet_MTases"/>
    <property type="match status" value="1"/>
</dbReference>
<evidence type="ECO:0000256" key="4">
    <source>
        <dbReference type="ARBA" id="ARBA00022691"/>
    </source>
</evidence>
<dbReference type="HAMAP" id="MF_00290">
    <property type="entry name" value="tRNA_dimethyltr_TRM1"/>
    <property type="match status" value="1"/>
</dbReference>
<dbReference type="AlphaFoldDB" id="A0A832RYG1"/>
<comment type="function">
    <text evidence="8">Dimethylates a single guanine residue at position 26 of a number of tRNAs using S-adenosyl-L-methionine as donor of the methyl groups.</text>
</comment>
<comment type="similarity">
    <text evidence="8 9">Belongs to the class I-like SAM-binding methyltransferase superfamily. Trm1 family.</text>
</comment>
<dbReference type="Pfam" id="PF02005">
    <property type="entry name" value="TRM"/>
    <property type="match status" value="1"/>
</dbReference>
<dbReference type="PANTHER" id="PTHR10631">
    <property type="entry name" value="N 2 ,N 2 -DIMETHYLGUANOSINE TRNA METHYLTRANSFERASE"/>
    <property type="match status" value="1"/>
</dbReference>
<dbReference type="InterPro" id="IPR029063">
    <property type="entry name" value="SAM-dependent_MTases_sf"/>
</dbReference>
<protein>
    <recommendedName>
        <fullName evidence="7 8">tRNA (guanine(26)-N(2))-dimethyltransferase</fullName>
        <ecNumber evidence="7 8">2.1.1.216</ecNumber>
    </recommendedName>
    <alternativeName>
        <fullName evidence="8">tRNA 2,2-dimethylguanosine-26 methyltransferase</fullName>
    </alternativeName>
    <alternativeName>
        <fullName evidence="8">tRNA(guanine-26,N(2)-N(2)) methyltransferase</fullName>
    </alternativeName>
    <alternativeName>
        <fullName evidence="8">tRNA(m(2,2)G26)dimethyltransferase</fullName>
    </alternativeName>
</protein>
<dbReference type="InterPro" id="IPR022923">
    <property type="entry name" value="TRM1_arc_bac"/>
</dbReference>
<proteinExistence type="inferred from homology"/>
<accession>A0A832RYG1</accession>
<dbReference type="GO" id="GO:0002940">
    <property type="term" value="P:tRNA N2-guanine methylation"/>
    <property type="evidence" value="ECO:0007669"/>
    <property type="project" value="TreeGrafter"/>
</dbReference>
<comment type="catalytic activity">
    <reaction evidence="8">
        <text>guanosine(26) in tRNA + 2 S-adenosyl-L-methionine = N(2)-dimethylguanosine(26) in tRNA + 2 S-adenosyl-L-homocysteine + 2 H(+)</text>
        <dbReference type="Rhea" id="RHEA:43140"/>
        <dbReference type="Rhea" id="RHEA-COMP:10359"/>
        <dbReference type="Rhea" id="RHEA-COMP:10360"/>
        <dbReference type="ChEBI" id="CHEBI:15378"/>
        <dbReference type="ChEBI" id="CHEBI:57856"/>
        <dbReference type="ChEBI" id="CHEBI:59789"/>
        <dbReference type="ChEBI" id="CHEBI:74269"/>
        <dbReference type="ChEBI" id="CHEBI:74513"/>
        <dbReference type="EC" id="2.1.1.216"/>
    </reaction>
</comment>
<evidence type="ECO:0000256" key="3">
    <source>
        <dbReference type="ARBA" id="ARBA00022679"/>
    </source>
</evidence>